<evidence type="ECO:0000256" key="3">
    <source>
        <dbReference type="ARBA" id="ARBA00022827"/>
    </source>
</evidence>
<evidence type="ECO:0008006" key="10">
    <source>
        <dbReference type="Google" id="ProtNLM"/>
    </source>
</evidence>
<keyword evidence="9" id="KW-1185">Reference proteome</keyword>
<dbReference type="Pfam" id="PF22664">
    <property type="entry name" value="TRI-like_N"/>
    <property type="match status" value="1"/>
</dbReference>
<dbReference type="PRINTS" id="PR00420">
    <property type="entry name" value="RNGMNOXGNASE"/>
</dbReference>
<evidence type="ECO:0000256" key="5">
    <source>
        <dbReference type="ARBA" id="ARBA00023315"/>
    </source>
</evidence>
<keyword evidence="4" id="KW-0560">Oxidoreductase</keyword>
<name>A0ABR4G388_9EURO</name>
<reference evidence="8 9" key="1">
    <citation type="submission" date="2024-07" db="EMBL/GenBank/DDBJ databases">
        <title>Section-level genome sequencing and comparative genomics of Aspergillus sections Usti and Cavernicolus.</title>
        <authorList>
            <consortium name="Lawrence Berkeley National Laboratory"/>
            <person name="Nybo J.L."/>
            <person name="Vesth T.C."/>
            <person name="Theobald S."/>
            <person name="Frisvad J.C."/>
            <person name="Larsen T.O."/>
            <person name="Kjaerboelling I."/>
            <person name="Rothschild-Mancinelli K."/>
            <person name="Lyhne E.K."/>
            <person name="Kogle M.E."/>
            <person name="Barry K."/>
            <person name="Clum A."/>
            <person name="Na H."/>
            <person name="Ledsgaard L."/>
            <person name="Lin J."/>
            <person name="Lipzen A."/>
            <person name="Kuo A."/>
            <person name="Riley R."/>
            <person name="Mondo S."/>
            <person name="Labutti K."/>
            <person name="Haridas S."/>
            <person name="Pangalinan J."/>
            <person name="Salamov A.A."/>
            <person name="Simmons B.A."/>
            <person name="Magnuson J.K."/>
            <person name="Chen J."/>
            <person name="Drula E."/>
            <person name="Henrissat B."/>
            <person name="Wiebenga A."/>
            <person name="Lubbers R.J."/>
            <person name="Gomes A.C."/>
            <person name="Makela M.R."/>
            <person name="Stajich J."/>
            <person name="Grigoriev I.V."/>
            <person name="Mortensen U.H."/>
            <person name="De Vries R.P."/>
            <person name="Baker S.E."/>
            <person name="Andersen M.R."/>
        </authorList>
    </citation>
    <scope>NUCLEOTIDE SEQUENCE [LARGE SCALE GENOMIC DNA]</scope>
    <source>
        <strain evidence="8 9">CBS 209.92</strain>
    </source>
</reference>
<dbReference type="Gene3D" id="3.50.50.60">
    <property type="entry name" value="FAD/NAD(P)-binding domain"/>
    <property type="match status" value="1"/>
</dbReference>
<keyword evidence="1" id="KW-0285">Flavoprotein</keyword>
<keyword evidence="3" id="KW-0274">FAD</keyword>
<gene>
    <name evidence="8" type="ORF">BJX66DRAFT_351721</name>
</gene>
<organism evidence="8 9">
    <name type="scientific">Aspergillus keveii</name>
    <dbReference type="NCBI Taxonomy" id="714993"/>
    <lineage>
        <taxon>Eukaryota</taxon>
        <taxon>Fungi</taxon>
        <taxon>Dikarya</taxon>
        <taxon>Ascomycota</taxon>
        <taxon>Pezizomycotina</taxon>
        <taxon>Eurotiomycetes</taxon>
        <taxon>Eurotiomycetidae</taxon>
        <taxon>Eurotiales</taxon>
        <taxon>Aspergillaceae</taxon>
        <taxon>Aspergillus</taxon>
        <taxon>Aspergillus subgen. Nidulantes</taxon>
    </lineage>
</organism>
<accession>A0ABR4G388</accession>
<dbReference type="Gene3D" id="3.30.559.10">
    <property type="entry name" value="Chloramphenicol acetyltransferase-like domain"/>
    <property type="match status" value="2"/>
</dbReference>
<comment type="caution">
    <text evidence="8">The sequence shown here is derived from an EMBL/GenBank/DDBJ whole genome shotgun (WGS) entry which is preliminary data.</text>
</comment>
<evidence type="ECO:0000313" key="8">
    <source>
        <dbReference type="EMBL" id="KAL2793471.1"/>
    </source>
</evidence>
<proteinExistence type="predicted"/>
<keyword evidence="5" id="KW-0012">Acyltransferase</keyword>
<dbReference type="PANTHER" id="PTHR46720:SF3">
    <property type="entry name" value="FAD-BINDING DOMAIN-CONTAINING PROTEIN-RELATED"/>
    <property type="match status" value="1"/>
</dbReference>
<dbReference type="Proteomes" id="UP001610563">
    <property type="component" value="Unassembled WGS sequence"/>
</dbReference>
<evidence type="ECO:0000313" key="9">
    <source>
        <dbReference type="Proteomes" id="UP001610563"/>
    </source>
</evidence>
<protein>
    <recommendedName>
        <fullName evidence="10">FAD-binding domain-containing protein</fullName>
    </recommendedName>
</protein>
<feature type="domain" description="FAD-binding" evidence="6">
    <location>
        <begin position="659"/>
        <end position="876"/>
    </location>
</feature>
<evidence type="ECO:0000256" key="1">
    <source>
        <dbReference type="ARBA" id="ARBA00022630"/>
    </source>
</evidence>
<dbReference type="EMBL" id="JBFTWV010000057">
    <property type="protein sequence ID" value="KAL2793471.1"/>
    <property type="molecule type" value="Genomic_DNA"/>
</dbReference>
<dbReference type="InterPro" id="IPR051104">
    <property type="entry name" value="FAD_monoxygenase"/>
</dbReference>
<evidence type="ECO:0000259" key="7">
    <source>
        <dbReference type="Pfam" id="PF22664"/>
    </source>
</evidence>
<sequence>MGFQDILGQLPLLKSYTHILLCFSLPDSHREPALASLQSATKRLIAAFPFLAGHVVHRGIAPGNSGSFTVEYDADNLPDHSILTVKDISSLVPAYSTFSAAHAPPSMLPGDIVAGPRPAFPKPYSDDEPAPVLEIQASLVQGGLLLNIAAQHNIVDAMGIFYTANVLSKLMDDKSTTPIPHADLVLGNCDRRGLIPLLPETEPLPKNLDLDIYTGPRPPPIDPEILSEFKWYLLHFTAKAISSIHAEANSTPRDFVEGISSVSVNDALTAFTWQCLTRARCALYPDFSTQTTATNNEESSGEATTQLTRAADLRRAMSLTPAYMGHMVRTSSTRLPIRTVTSSSLSYISSRLRATLLRDTTPHAVKSYATLLSRTEDKSRILYAGPFNPLRDFSCSSVAHVAIPKFGDVLGEVEFVRRPTSGVLPGGMYVGPAVGERGGGGGGGGGNGYRGVDAAVCWRVNEIEWLKQDVIWKGRWDPSPSPSISIAIIGAGLIGSILSLGLLRRKVGTVKVYEQSTGMRETGAGIAFTSNARECLTRIDPRLSDCVTAVATVNGEDVARPNWNMQFVDGYMHDRNGTMVHNKVGDIVGDMEGKKVWRLWAGERGFEGCHRKEFLEQVLGLVPEGVERFGKRLRGYELPGKGDREGKIRLVFEDGEVDEADIVIGCDGIKSRVRQLLFGEGNPISYAHYTHKVAYRGLIPMPTAISRLGRYRALNQHMYGGPGAHVLHFPVAAQKLMNVVAFVDDPDEWPLDKPMTQPAKKDELQGAFREWGPTVRAIVEMLTDSQGLDKWAVFDMYDFPAERYADGRVCLAGDAAHASAPHHGAGAGIGVEDALALCVVLERAVGEMSSGKGKAEVLGRALKVYSDVRLERSQWLVRSSRKVCDVYEWVSECGRDMDKGFEDVKARSYKIWYFDIDEMIARLNREFDGHD</sequence>
<evidence type="ECO:0000256" key="2">
    <source>
        <dbReference type="ARBA" id="ARBA00022679"/>
    </source>
</evidence>
<keyword evidence="2" id="KW-0808">Transferase</keyword>
<dbReference type="SUPFAM" id="SSF54373">
    <property type="entry name" value="FAD-linked reductases, C-terminal domain"/>
    <property type="match status" value="1"/>
</dbReference>
<evidence type="ECO:0000256" key="4">
    <source>
        <dbReference type="ARBA" id="ARBA00023002"/>
    </source>
</evidence>
<dbReference type="SUPFAM" id="SSF51905">
    <property type="entry name" value="FAD/NAD(P)-binding domain"/>
    <property type="match status" value="1"/>
</dbReference>
<dbReference type="InterPro" id="IPR036188">
    <property type="entry name" value="FAD/NAD-bd_sf"/>
</dbReference>
<evidence type="ECO:0000259" key="6">
    <source>
        <dbReference type="Pfam" id="PF01494"/>
    </source>
</evidence>
<dbReference type="PANTHER" id="PTHR46720">
    <property type="entry name" value="HYDROXYLASE, PUTATIVE (AFU_ORTHOLOGUE AFUA_3G01460)-RELATED"/>
    <property type="match status" value="1"/>
</dbReference>
<dbReference type="InterPro" id="IPR023213">
    <property type="entry name" value="CAT-like_dom_sf"/>
</dbReference>
<dbReference type="Pfam" id="PF01494">
    <property type="entry name" value="FAD_binding_3"/>
    <property type="match status" value="1"/>
</dbReference>
<dbReference type="InterPro" id="IPR054710">
    <property type="entry name" value="Tri101-like_N"/>
</dbReference>
<feature type="domain" description="Trichothecene 3-O-acetyltransferase-like N-terminal" evidence="7">
    <location>
        <begin position="16"/>
        <end position="169"/>
    </location>
</feature>
<dbReference type="InterPro" id="IPR002938">
    <property type="entry name" value="FAD-bd"/>
</dbReference>